<evidence type="ECO:0000259" key="2">
    <source>
        <dbReference type="Pfam" id="PF01814"/>
    </source>
</evidence>
<evidence type="ECO:0000313" key="4">
    <source>
        <dbReference type="Proteomes" id="UP000639859"/>
    </source>
</evidence>
<dbReference type="InterPro" id="IPR012312">
    <property type="entry name" value="Hemerythrin-like"/>
</dbReference>
<dbReference type="Gene3D" id="1.20.120.520">
    <property type="entry name" value="nmb1532 protein domain like"/>
    <property type="match status" value="1"/>
</dbReference>
<keyword evidence="4" id="KW-1185">Reference proteome</keyword>
<accession>A0ABS0SX11</accession>
<evidence type="ECO:0000256" key="1">
    <source>
        <dbReference type="SAM" id="MobiDB-lite"/>
    </source>
</evidence>
<dbReference type="PANTHER" id="PTHR35585">
    <property type="entry name" value="HHE DOMAIN PROTEIN (AFU_ORTHOLOGUE AFUA_4G00730)"/>
    <property type="match status" value="1"/>
</dbReference>
<dbReference type="Pfam" id="PF01814">
    <property type="entry name" value="Hemerythrin"/>
    <property type="match status" value="1"/>
</dbReference>
<dbReference type="RefSeq" id="WP_198576064.1">
    <property type="nucleotide sequence ID" value="NZ_JADWOX010000006.1"/>
</dbReference>
<proteinExistence type="predicted"/>
<dbReference type="PANTHER" id="PTHR35585:SF1">
    <property type="entry name" value="HHE DOMAIN PROTEIN (AFU_ORTHOLOGUE AFUA_4G00730)"/>
    <property type="match status" value="1"/>
</dbReference>
<name>A0ABS0SX11_9CAUL</name>
<feature type="region of interest" description="Disordered" evidence="1">
    <location>
        <begin position="1"/>
        <end position="25"/>
    </location>
</feature>
<sequence length="179" mass="19463">MATTAKTKARKTSTRAATKASAAPKTVGPDALSLLTADHREVDDYFDEYETLTDDAAKKALADKICLALKVHAQIEEEFFYPPAREETGDGDLIDEAIVEHMGAKTLIAQIEAGAPGQPLYDAKIKVLGEQVRHHVKEEEEELFPEVRQTKIDLDALGAKLAARKAELMALLAPPSTPI</sequence>
<feature type="domain" description="Hemerythrin-like" evidence="2">
    <location>
        <begin position="31"/>
        <end position="146"/>
    </location>
</feature>
<comment type="caution">
    <text evidence="3">The sequence shown here is derived from an EMBL/GenBank/DDBJ whole genome shotgun (WGS) entry which is preliminary data.</text>
</comment>
<organism evidence="3 4">
    <name type="scientific">Caulobacter hibisci</name>
    <dbReference type="NCBI Taxonomy" id="2035993"/>
    <lineage>
        <taxon>Bacteria</taxon>
        <taxon>Pseudomonadati</taxon>
        <taxon>Pseudomonadota</taxon>
        <taxon>Alphaproteobacteria</taxon>
        <taxon>Caulobacterales</taxon>
        <taxon>Caulobacteraceae</taxon>
        <taxon>Caulobacter</taxon>
    </lineage>
</organism>
<protein>
    <submittedName>
        <fullName evidence="3">Hemerythrin domain-containing protein</fullName>
    </submittedName>
</protein>
<dbReference type="EMBL" id="JADWOX010000006">
    <property type="protein sequence ID" value="MBI1684139.1"/>
    <property type="molecule type" value="Genomic_DNA"/>
</dbReference>
<gene>
    <name evidence="3" type="ORF">I4Q42_10705</name>
</gene>
<dbReference type="Proteomes" id="UP000639859">
    <property type="component" value="Unassembled WGS sequence"/>
</dbReference>
<reference evidence="3 4" key="1">
    <citation type="submission" date="2020-11" db="EMBL/GenBank/DDBJ databases">
        <title>genome sequence of strain KACC 18849.</title>
        <authorList>
            <person name="Gao J."/>
            <person name="Zhang X."/>
        </authorList>
    </citation>
    <scope>NUCLEOTIDE SEQUENCE [LARGE SCALE GENOMIC DNA]</scope>
    <source>
        <strain evidence="3 4">KACC 18849</strain>
    </source>
</reference>
<feature type="compositionally biased region" description="Low complexity" evidence="1">
    <location>
        <begin position="14"/>
        <end position="25"/>
    </location>
</feature>
<evidence type="ECO:0000313" key="3">
    <source>
        <dbReference type="EMBL" id="MBI1684139.1"/>
    </source>
</evidence>